<feature type="compositionally biased region" description="Basic and acidic residues" evidence="1">
    <location>
        <begin position="7"/>
        <end position="17"/>
    </location>
</feature>
<dbReference type="RefSeq" id="WP_123960096.1">
    <property type="nucleotide sequence ID" value="NZ_CP033898.1"/>
</dbReference>
<dbReference type="Proteomes" id="UP000271426">
    <property type="component" value="Chromosome"/>
</dbReference>
<feature type="compositionally biased region" description="Low complexity" evidence="1">
    <location>
        <begin position="248"/>
        <end position="274"/>
    </location>
</feature>
<dbReference type="EMBL" id="CP033898">
    <property type="protein sequence ID" value="AZA09131.1"/>
    <property type="molecule type" value="Genomic_DNA"/>
</dbReference>
<protein>
    <recommendedName>
        <fullName evidence="4">DUF3710 domain-containing protein</fullName>
    </recommendedName>
</protein>
<dbReference type="Pfam" id="PF12502">
    <property type="entry name" value="DUF3710"/>
    <property type="match status" value="1"/>
</dbReference>
<organism evidence="2 3">
    <name type="scientific">Corynebacterium pseudopelargi</name>
    <dbReference type="NCBI Taxonomy" id="2080757"/>
    <lineage>
        <taxon>Bacteria</taxon>
        <taxon>Bacillati</taxon>
        <taxon>Actinomycetota</taxon>
        <taxon>Actinomycetes</taxon>
        <taxon>Mycobacteriales</taxon>
        <taxon>Corynebacteriaceae</taxon>
        <taxon>Corynebacterium</taxon>
    </lineage>
</organism>
<evidence type="ECO:0000256" key="1">
    <source>
        <dbReference type="SAM" id="MobiDB-lite"/>
    </source>
</evidence>
<keyword evidence="3" id="KW-1185">Reference proteome</keyword>
<accession>A0A3G6ITQ9</accession>
<sequence>MALWPFGKKEDKERNEDIAETSAEFNDTEPDTAEAEEVGAVDIESVEGVDVNDEPYQGRLGAEGPYDAQEHDFQSFDFSDFSHAALNLGSMIITLPHDSQVQVEMGERGPKMLHILTEHGRFTPVAFAAPVSGGQWRKLAKDTAESMRADGLRVVTEYGPFGREVVGRLDAEQSNIVRVIGVDGPRWMLRFTIASPEASADQAAELAREVIARSFVNRGDTPILAGESLPVALPAPLAEQVQEEMQRRQQAQQQQAQQQQAQQQPQQPQQQDQQ</sequence>
<evidence type="ECO:0000313" key="2">
    <source>
        <dbReference type="EMBL" id="AZA09131.1"/>
    </source>
</evidence>
<dbReference type="AlphaFoldDB" id="A0A3G6ITQ9"/>
<dbReference type="OrthoDB" id="8480367at2"/>
<feature type="region of interest" description="Disordered" evidence="1">
    <location>
        <begin position="1"/>
        <end position="35"/>
    </location>
</feature>
<name>A0A3G6ITQ9_9CORY</name>
<evidence type="ECO:0000313" key="3">
    <source>
        <dbReference type="Proteomes" id="UP000271426"/>
    </source>
</evidence>
<dbReference type="KEGG" id="cpso:CPPEL_05020"/>
<feature type="compositionally biased region" description="Acidic residues" evidence="1">
    <location>
        <begin position="26"/>
        <end position="35"/>
    </location>
</feature>
<reference evidence="2 3" key="1">
    <citation type="submission" date="2018-11" db="EMBL/GenBank/DDBJ databases">
        <authorList>
            <person name="Kleinhagauer T."/>
            <person name="Glaeser S.P."/>
            <person name="Spergser J."/>
            <person name="Ruckert C."/>
            <person name="Kaempfer P."/>
            <person name="Busse H.-J."/>
        </authorList>
    </citation>
    <scope>NUCLEOTIDE SEQUENCE [LARGE SCALE GENOMIC DNA]</scope>
    <source>
        <strain evidence="2 3">812CH</strain>
    </source>
</reference>
<proteinExistence type="predicted"/>
<gene>
    <name evidence="2" type="ORF">CPPEL_05020</name>
</gene>
<feature type="region of interest" description="Disordered" evidence="1">
    <location>
        <begin position="240"/>
        <end position="274"/>
    </location>
</feature>
<evidence type="ECO:0008006" key="4">
    <source>
        <dbReference type="Google" id="ProtNLM"/>
    </source>
</evidence>
<dbReference type="InterPro" id="IPR022183">
    <property type="entry name" value="DUF3710"/>
</dbReference>